<reference evidence="2" key="2">
    <citation type="journal article" date="2023" name="MicrobiologyOpen">
        <title>Genomics of the tumorigenes clade of the family Rhizobiaceae and description of Rhizobium rhododendri sp. nov.</title>
        <authorList>
            <person name="Kuzmanovic N."/>
            <person name="diCenzo G.C."/>
            <person name="Bunk B."/>
            <person name="Sproeer C."/>
            <person name="Fruehling A."/>
            <person name="Neumann-Schaal M."/>
            <person name="Overmann J."/>
            <person name="Smalla K."/>
        </authorList>
    </citation>
    <scope>NUCLEOTIDE SEQUENCE [LARGE SCALE GENOMIC DNA]</scope>
    <source>
        <strain evidence="2">1078</strain>
        <plasmid evidence="2">unnamed2</plasmid>
    </source>
</reference>
<gene>
    <name evidence="1" type="ORF">PR017_26595</name>
</gene>
<sequence>MTARNERPLMRIERASVSNLVICVKNSLTMFNGDLVNRVLISSSCRPSEHEIFGNGASVLQLPWQQQGEPVRRNRREPWQCLQNALLFRIKRLQVVPCPMLVATASRLPEITVGGKK</sequence>
<dbReference type="EMBL" id="CP117259">
    <property type="protein sequence ID" value="WFR99171.1"/>
    <property type="molecule type" value="Genomic_DNA"/>
</dbReference>
<dbReference type="KEGG" id="rtu:PR017_26595"/>
<keyword evidence="2" id="KW-1185">Reference proteome</keyword>
<evidence type="ECO:0000313" key="1">
    <source>
        <dbReference type="EMBL" id="WFR99171.1"/>
    </source>
</evidence>
<keyword evidence="1" id="KW-0614">Plasmid</keyword>
<geneLocation type="plasmid" evidence="1 2">
    <name>unnamed2</name>
</geneLocation>
<dbReference type="Proteomes" id="UP000249499">
    <property type="component" value="Plasmid unnamed2"/>
</dbReference>
<reference evidence="1 2" key="1">
    <citation type="journal article" date="2018" name="Sci. Rep.">
        <title>Rhizobium tumorigenes sp. nov., a novel plant tumorigenic bacterium isolated from cane gall tumors on thornless blackberry.</title>
        <authorList>
            <person name="Kuzmanovi N."/>
            <person name="Smalla K."/>
            <person name="Gronow S."/>
            <person name="PuBawska J."/>
        </authorList>
    </citation>
    <scope>NUCLEOTIDE SEQUENCE [LARGE SCALE GENOMIC DNA]</scope>
    <source>
        <strain evidence="1 2">1078</strain>
    </source>
</reference>
<dbReference type="RefSeq" id="WP_162604198.1">
    <property type="nucleotide sequence ID" value="NZ_CP117259.1"/>
</dbReference>
<proteinExistence type="predicted"/>
<protein>
    <submittedName>
        <fullName evidence="1">Uncharacterized protein</fullName>
    </submittedName>
</protein>
<accession>A0AAF1KU57</accession>
<dbReference type="AlphaFoldDB" id="A0AAF1KU57"/>
<evidence type="ECO:0000313" key="2">
    <source>
        <dbReference type="Proteomes" id="UP000249499"/>
    </source>
</evidence>
<organism evidence="1 2">
    <name type="scientific">Rhizobium tumorigenes</name>
    <dbReference type="NCBI Taxonomy" id="2041385"/>
    <lineage>
        <taxon>Bacteria</taxon>
        <taxon>Pseudomonadati</taxon>
        <taxon>Pseudomonadota</taxon>
        <taxon>Alphaproteobacteria</taxon>
        <taxon>Hyphomicrobiales</taxon>
        <taxon>Rhizobiaceae</taxon>
        <taxon>Rhizobium/Agrobacterium group</taxon>
        <taxon>Rhizobium</taxon>
    </lineage>
</organism>
<name>A0AAF1KU57_9HYPH</name>